<reference evidence="10 11" key="1">
    <citation type="submission" date="2018-01" db="EMBL/GenBank/DDBJ databases">
        <title>Metagenomic assembled genomes from two thermal pools in the Uzon Caldera, Kamchatka, Russia.</title>
        <authorList>
            <person name="Wilkins L."/>
            <person name="Ettinger C."/>
        </authorList>
    </citation>
    <scope>NUCLEOTIDE SEQUENCE [LARGE SCALE GENOMIC DNA]</scope>
    <source>
        <strain evidence="10">ZAV-07</strain>
    </source>
</reference>
<dbReference type="InterPro" id="IPR036503">
    <property type="entry name" value="Ald_Fedxn_OxRdtase_N_sf"/>
</dbReference>
<organism evidence="10 11">
    <name type="scientific">Caldisericum exile</name>
    <dbReference type="NCBI Taxonomy" id="693075"/>
    <lineage>
        <taxon>Bacteria</taxon>
        <taxon>Pseudomonadati</taxon>
        <taxon>Caldisericota/Cryosericota group</taxon>
        <taxon>Caldisericota</taxon>
        <taxon>Caldisericia</taxon>
        <taxon>Caldisericales</taxon>
        <taxon>Caldisericaceae</taxon>
        <taxon>Caldisericum</taxon>
    </lineage>
</organism>
<dbReference type="PANTHER" id="PTHR30038">
    <property type="entry name" value="ALDEHYDE FERREDOXIN OXIDOREDUCTASE"/>
    <property type="match status" value="1"/>
</dbReference>
<dbReference type="SUPFAM" id="SSF48310">
    <property type="entry name" value="Aldehyde ferredoxin oxidoreductase, C-terminal domains"/>
    <property type="match status" value="1"/>
</dbReference>
<gene>
    <name evidence="10" type="ORF">C0189_02700</name>
</gene>
<keyword evidence="3" id="KW-0004">4Fe-4S</keyword>
<dbReference type="InterPro" id="IPR013984">
    <property type="entry name" value="Ald_Fedxn_OxRdtase_dom2"/>
</dbReference>
<sequence length="621" mass="68095">MYGYKGRILYVNLTSKKVEVTNVSDDFYGEYLGGSGVAAKIFLDHYKKGLTYDSEYNPIIIMTGPMAGTPTPSVSRFIISSLSPLTGIWGESNCGGFFASYLKFASFDGIVITGKSENPVYLFASKGKAEIRDASKLWGLDTYKTEEFLKKENGKDVEVISIGPAGENLVPYASVVNRRGHLAGRTGMGVVFGSKKLKAVVVQGNEPVQIAKPSKYKEYLKEIFEVYKENPTMAALKDSGSNSSYDLSLQTGDLPLRNWSKGVWPEGDFLGSVKYKDKILVGIETCYSCPVACKRVVEIKDGPYKIEKGPGPEYETVGEFGGMLQIADIEFIAYVNDIANRMGFDTITAGSTIAFLGDLHENGVIDKSFLHGVDLKFGDKDAVLQTVKSIADRTGIGELVSLGSERIANLIGEKAKDYITTVKGLEAPMHDPRGNFALALGYGLSVRGACHVSSLVFPVSSGFMYFPEIPELTDFGDPCSEKLKPELAVKAEDFGMFFNHSAIWCIFGGAALNATQVVTLFNLVTGFDYSLEDILKRGEKIWYLKRGVDNLFGIESKDDRLPKKLKTPLSEGFTQDLAPNDEKMLSKYYKLRDIDSITGKPSKEKLVSIGLSDLLQLLYEG</sequence>
<evidence type="ECO:0000313" key="10">
    <source>
        <dbReference type="EMBL" id="PMP67633.1"/>
    </source>
</evidence>
<dbReference type="Pfam" id="PF02730">
    <property type="entry name" value="AFOR_N"/>
    <property type="match status" value="1"/>
</dbReference>
<dbReference type="EMBL" id="PNIL01000040">
    <property type="protein sequence ID" value="PMP67633.1"/>
    <property type="molecule type" value="Genomic_DNA"/>
</dbReference>
<dbReference type="PANTHER" id="PTHR30038:SF7">
    <property type="entry name" value="TUNGSTEN-CONTAINING GLYCERALDEHYDE-3-PHOSPHATE:FERREDOXIN OXIDOREDUCTASE"/>
    <property type="match status" value="1"/>
</dbReference>
<dbReference type="GO" id="GO:0051539">
    <property type="term" value="F:4 iron, 4 sulfur cluster binding"/>
    <property type="evidence" value="ECO:0007669"/>
    <property type="project" value="UniProtKB-KW"/>
</dbReference>
<keyword evidence="5" id="KW-0560">Oxidoreductase</keyword>
<dbReference type="Pfam" id="PF01314">
    <property type="entry name" value="AFOR_C"/>
    <property type="match status" value="1"/>
</dbReference>
<evidence type="ECO:0000256" key="4">
    <source>
        <dbReference type="ARBA" id="ARBA00022723"/>
    </source>
</evidence>
<dbReference type="Gene3D" id="1.10.569.10">
    <property type="entry name" value="Aldehyde Ferredoxin Oxidoreductase Protein, subunit A, domain 2"/>
    <property type="match status" value="1"/>
</dbReference>
<proteinExistence type="inferred from homology"/>
<dbReference type="InterPro" id="IPR013985">
    <property type="entry name" value="Ald_Fedxn_OxRdtase_dom3"/>
</dbReference>
<evidence type="ECO:0000256" key="6">
    <source>
        <dbReference type="ARBA" id="ARBA00023004"/>
    </source>
</evidence>
<dbReference type="SUPFAM" id="SSF56228">
    <property type="entry name" value="Aldehyde ferredoxin oxidoreductase, N-terminal domain"/>
    <property type="match status" value="1"/>
</dbReference>
<feature type="domain" description="Aldehyde ferredoxin oxidoreductase N-terminal" evidence="9">
    <location>
        <begin position="4"/>
        <end position="206"/>
    </location>
</feature>
<evidence type="ECO:0000256" key="7">
    <source>
        <dbReference type="ARBA" id="ARBA00023014"/>
    </source>
</evidence>
<evidence type="ECO:0000256" key="1">
    <source>
        <dbReference type="ARBA" id="ARBA00001966"/>
    </source>
</evidence>
<protein>
    <recommendedName>
        <fullName evidence="9">Aldehyde ferredoxin oxidoreductase N-terminal domain-containing protein</fullName>
    </recommendedName>
</protein>
<evidence type="ECO:0000259" key="9">
    <source>
        <dbReference type="SMART" id="SM00790"/>
    </source>
</evidence>
<dbReference type="AlphaFoldDB" id="A0A2J6WEN2"/>
<evidence type="ECO:0000256" key="8">
    <source>
        <dbReference type="ARBA" id="ARBA00049934"/>
    </source>
</evidence>
<dbReference type="Proteomes" id="UP000237040">
    <property type="component" value="Unassembled WGS sequence"/>
</dbReference>
<comment type="cofactor">
    <cofactor evidence="8">
        <name>tungstopterin</name>
        <dbReference type="ChEBI" id="CHEBI:30402"/>
    </cofactor>
</comment>
<dbReference type="GO" id="GO:0016625">
    <property type="term" value="F:oxidoreductase activity, acting on the aldehyde or oxo group of donors, iron-sulfur protein as acceptor"/>
    <property type="evidence" value="ECO:0007669"/>
    <property type="project" value="InterPro"/>
</dbReference>
<dbReference type="GO" id="GO:0009055">
    <property type="term" value="F:electron transfer activity"/>
    <property type="evidence" value="ECO:0007669"/>
    <property type="project" value="InterPro"/>
</dbReference>
<accession>A0A2J6WEN2</accession>
<comment type="similarity">
    <text evidence="2">Belongs to the AOR/FOR family.</text>
</comment>
<comment type="caution">
    <text evidence="10">The sequence shown here is derived from an EMBL/GenBank/DDBJ whole genome shotgun (WGS) entry which is preliminary data.</text>
</comment>
<dbReference type="GO" id="GO:0046872">
    <property type="term" value="F:metal ion binding"/>
    <property type="evidence" value="ECO:0007669"/>
    <property type="project" value="UniProtKB-KW"/>
</dbReference>
<dbReference type="InterPro" id="IPR001203">
    <property type="entry name" value="OxRdtase_Ald_Fedxn_C"/>
</dbReference>
<dbReference type="InterPro" id="IPR036021">
    <property type="entry name" value="Tungsten_al_ferr_oxy-like_C"/>
</dbReference>
<dbReference type="SMART" id="SM00790">
    <property type="entry name" value="AFOR_N"/>
    <property type="match status" value="1"/>
</dbReference>
<evidence type="ECO:0000256" key="5">
    <source>
        <dbReference type="ARBA" id="ARBA00023002"/>
    </source>
</evidence>
<keyword evidence="4" id="KW-0479">Metal-binding</keyword>
<dbReference type="Gene3D" id="3.60.9.10">
    <property type="entry name" value="Aldehyde ferredoxin oxidoreductase, N-terminal domain"/>
    <property type="match status" value="1"/>
</dbReference>
<keyword evidence="6" id="KW-0408">Iron</keyword>
<evidence type="ECO:0000313" key="11">
    <source>
        <dbReference type="Proteomes" id="UP000237040"/>
    </source>
</evidence>
<evidence type="ECO:0000256" key="3">
    <source>
        <dbReference type="ARBA" id="ARBA00022485"/>
    </source>
</evidence>
<evidence type="ECO:0000256" key="2">
    <source>
        <dbReference type="ARBA" id="ARBA00011032"/>
    </source>
</evidence>
<dbReference type="Gene3D" id="1.10.599.10">
    <property type="entry name" value="Aldehyde Ferredoxin Oxidoreductase Protein, subunit A, domain 3"/>
    <property type="match status" value="1"/>
</dbReference>
<keyword evidence="7" id="KW-0411">Iron-sulfur</keyword>
<comment type="cofactor">
    <cofactor evidence="1">
        <name>[4Fe-4S] cluster</name>
        <dbReference type="ChEBI" id="CHEBI:49883"/>
    </cofactor>
</comment>
<name>A0A2J6WEN2_9BACT</name>
<dbReference type="InterPro" id="IPR013983">
    <property type="entry name" value="Ald_Fedxn_OxRdtase_N"/>
</dbReference>
<dbReference type="InterPro" id="IPR051919">
    <property type="entry name" value="W-dependent_AOR"/>
</dbReference>